<dbReference type="EMBL" id="GL883109">
    <property type="protein sequence ID" value="EGG06294.1"/>
    <property type="molecule type" value="Genomic_DNA"/>
</dbReference>
<feature type="chain" id="PRO_5003315372" evidence="1">
    <location>
        <begin position="29"/>
        <end position="257"/>
    </location>
</feature>
<gene>
    <name evidence="2" type="ORF">MELLADRAFT_106911</name>
</gene>
<dbReference type="GeneID" id="18923034"/>
<reference evidence="3" key="1">
    <citation type="journal article" date="2011" name="Proc. Natl. Acad. Sci. U.S.A.">
        <title>Obligate biotrophy features unraveled by the genomic analysis of rust fungi.</title>
        <authorList>
            <person name="Duplessis S."/>
            <person name="Cuomo C.A."/>
            <person name="Lin Y.-C."/>
            <person name="Aerts A."/>
            <person name="Tisserant E."/>
            <person name="Veneault-Fourrey C."/>
            <person name="Joly D.L."/>
            <person name="Hacquard S."/>
            <person name="Amselem J."/>
            <person name="Cantarel B.L."/>
            <person name="Chiu R."/>
            <person name="Coutinho P.M."/>
            <person name="Feau N."/>
            <person name="Field M."/>
            <person name="Frey P."/>
            <person name="Gelhaye E."/>
            <person name="Goldberg J."/>
            <person name="Grabherr M.G."/>
            <person name="Kodira C.D."/>
            <person name="Kohler A."/>
            <person name="Kuees U."/>
            <person name="Lindquist E.A."/>
            <person name="Lucas S.M."/>
            <person name="Mago R."/>
            <person name="Mauceli E."/>
            <person name="Morin E."/>
            <person name="Murat C."/>
            <person name="Pangilinan J.L."/>
            <person name="Park R."/>
            <person name="Pearson M."/>
            <person name="Quesneville H."/>
            <person name="Rouhier N."/>
            <person name="Sakthikumar S."/>
            <person name="Salamov A.A."/>
            <person name="Schmutz J."/>
            <person name="Selles B."/>
            <person name="Shapiro H."/>
            <person name="Tanguay P."/>
            <person name="Tuskan G.A."/>
            <person name="Henrissat B."/>
            <person name="Van de Peer Y."/>
            <person name="Rouze P."/>
            <person name="Ellis J.G."/>
            <person name="Dodds P.N."/>
            <person name="Schein J.E."/>
            <person name="Zhong S."/>
            <person name="Hamelin R.C."/>
            <person name="Grigoriev I.V."/>
            <person name="Szabo L.J."/>
            <person name="Martin F."/>
        </authorList>
    </citation>
    <scope>NUCLEOTIDE SEQUENCE [LARGE SCALE GENOMIC DNA]</scope>
    <source>
        <strain evidence="3">98AG31 / pathotype 3-4-7</strain>
    </source>
</reference>
<evidence type="ECO:0000313" key="3">
    <source>
        <dbReference type="Proteomes" id="UP000001072"/>
    </source>
</evidence>
<dbReference type="AlphaFoldDB" id="F4RN18"/>
<dbReference type="Proteomes" id="UP000001072">
    <property type="component" value="Unassembled WGS sequence"/>
</dbReference>
<dbReference type="HOGENOM" id="CLU_1185236_0_0_1"/>
<evidence type="ECO:0000256" key="1">
    <source>
        <dbReference type="SAM" id="SignalP"/>
    </source>
</evidence>
<keyword evidence="3" id="KW-1185">Reference proteome</keyword>
<dbReference type="RefSeq" id="XP_007410532.1">
    <property type="nucleotide sequence ID" value="XM_007410470.1"/>
</dbReference>
<organism evidence="3">
    <name type="scientific">Melampsora larici-populina (strain 98AG31 / pathotype 3-4-7)</name>
    <name type="common">Poplar leaf rust fungus</name>
    <dbReference type="NCBI Taxonomy" id="747676"/>
    <lineage>
        <taxon>Eukaryota</taxon>
        <taxon>Fungi</taxon>
        <taxon>Dikarya</taxon>
        <taxon>Basidiomycota</taxon>
        <taxon>Pucciniomycotina</taxon>
        <taxon>Pucciniomycetes</taxon>
        <taxon>Pucciniales</taxon>
        <taxon>Melampsoraceae</taxon>
        <taxon>Melampsora</taxon>
    </lineage>
</organism>
<dbReference type="InParanoid" id="F4RN18"/>
<protein>
    <submittedName>
        <fullName evidence="2">Secreted protein</fullName>
    </submittedName>
</protein>
<evidence type="ECO:0000313" key="2">
    <source>
        <dbReference type="EMBL" id="EGG06294.1"/>
    </source>
</evidence>
<proteinExistence type="predicted"/>
<keyword evidence="1" id="KW-0732">Signal</keyword>
<name>F4RN18_MELLP</name>
<feature type="signal peptide" evidence="1">
    <location>
        <begin position="1"/>
        <end position="28"/>
    </location>
</feature>
<dbReference type="VEuPathDB" id="FungiDB:MELLADRAFT_106911"/>
<dbReference type="KEGG" id="mlr:MELLADRAFT_106911"/>
<accession>F4RN18</accession>
<sequence>MRINYGFVAASMALLFVLDFTNTNSVSASSAAEGSRLTRVIRRRSLSTSSVGDNEDSTQVAPSDIRSGAPLLGLSSAMMQRISVGLVSTIAKYSDDMESGVEFPTQEEMTQAVDQALLTSDYTNFSKVAQAIKNSIDGLADRKVAESETGKSRASKVSKNVISNPAAASSADQIATALLDTIHMFCEQKLAGGRLPNASEVNQALTPAFQDIDFGNVKKSTRAVKFGLDQMGPSKNSDVHVGPVITQTIVPVSSSKA</sequence>